<feature type="domain" description="Lipid/polyisoprenoid-binding YceI-like" evidence="2">
    <location>
        <begin position="30"/>
        <end position="188"/>
    </location>
</feature>
<keyword evidence="4" id="KW-1185">Reference proteome</keyword>
<feature type="chain" id="PRO_5011549529" evidence="1">
    <location>
        <begin position="24"/>
        <end position="191"/>
    </location>
</feature>
<dbReference type="AlphaFoldDB" id="A0A1I2QCF3"/>
<dbReference type="STRING" id="435880.SAMN04487988_102221"/>
<evidence type="ECO:0000259" key="2">
    <source>
        <dbReference type="SMART" id="SM00867"/>
    </source>
</evidence>
<dbReference type="PANTHER" id="PTHR34406">
    <property type="entry name" value="PROTEIN YCEI"/>
    <property type="match status" value="1"/>
</dbReference>
<evidence type="ECO:0000256" key="1">
    <source>
        <dbReference type="SAM" id="SignalP"/>
    </source>
</evidence>
<evidence type="ECO:0000313" key="3">
    <source>
        <dbReference type="EMBL" id="SFG26062.1"/>
    </source>
</evidence>
<dbReference type="SMART" id="SM00867">
    <property type="entry name" value="YceI"/>
    <property type="match status" value="1"/>
</dbReference>
<proteinExistence type="predicted"/>
<name>A0A1I2QCF3_9BACT</name>
<evidence type="ECO:0000313" key="4">
    <source>
        <dbReference type="Proteomes" id="UP000199642"/>
    </source>
</evidence>
<sequence>MKRFKKITTLVFAILLSAGASFAQQSYSLSGPVEMKVSGTSTIHDWDMVAENGVSGQGQMTLENGKLSKINSLSITMNVESLKSGKSAMDKNAYAALNADKHPKITFQLTEVISISAAEVKAKGKMTIAGNSQTVTLTATYQISGNQIKFNGKHDITFSQFSLEAPTAVFGTIKTGDELTLSFQTTFSQKN</sequence>
<dbReference type="Proteomes" id="UP000199642">
    <property type="component" value="Unassembled WGS sequence"/>
</dbReference>
<keyword evidence="1" id="KW-0732">Signal</keyword>
<gene>
    <name evidence="3" type="ORF">SAMN04487988_102221</name>
</gene>
<dbReference type="RefSeq" id="WP_092789018.1">
    <property type="nucleotide sequence ID" value="NZ_FOPC01000002.1"/>
</dbReference>
<organism evidence="3 4">
    <name type="scientific">Algoriphagus hitonicola</name>
    <dbReference type="NCBI Taxonomy" id="435880"/>
    <lineage>
        <taxon>Bacteria</taxon>
        <taxon>Pseudomonadati</taxon>
        <taxon>Bacteroidota</taxon>
        <taxon>Cytophagia</taxon>
        <taxon>Cytophagales</taxon>
        <taxon>Cyclobacteriaceae</taxon>
        <taxon>Algoriphagus</taxon>
    </lineage>
</organism>
<dbReference type="Pfam" id="PF04264">
    <property type="entry name" value="YceI"/>
    <property type="match status" value="1"/>
</dbReference>
<accession>A0A1I2QCF3</accession>
<dbReference type="EMBL" id="FOPC01000002">
    <property type="protein sequence ID" value="SFG26062.1"/>
    <property type="molecule type" value="Genomic_DNA"/>
</dbReference>
<dbReference type="SUPFAM" id="SSF101874">
    <property type="entry name" value="YceI-like"/>
    <property type="match status" value="1"/>
</dbReference>
<reference evidence="4" key="1">
    <citation type="submission" date="2016-10" db="EMBL/GenBank/DDBJ databases">
        <authorList>
            <person name="Varghese N."/>
            <person name="Submissions S."/>
        </authorList>
    </citation>
    <scope>NUCLEOTIDE SEQUENCE [LARGE SCALE GENOMIC DNA]</scope>
    <source>
        <strain evidence="4">DSM 19315</strain>
    </source>
</reference>
<dbReference type="Gene3D" id="2.40.128.110">
    <property type="entry name" value="Lipid/polyisoprenoid-binding, YceI-like"/>
    <property type="match status" value="1"/>
</dbReference>
<dbReference type="InterPro" id="IPR007372">
    <property type="entry name" value="Lipid/polyisoprenoid-bd_YceI"/>
</dbReference>
<protein>
    <submittedName>
        <fullName evidence="3">Polyisoprenoid-binding protein YceI</fullName>
    </submittedName>
</protein>
<feature type="signal peptide" evidence="1">
    <location>
        <begin position="1"/>
        <end position="23"/>
    </location>
</feature>
<dbReference type="InterPro" id="IPR036761">
    <property type="entry name" value="TTHA0802/YceI-like_sf"/>
</dbReference>
<dbReference type="OrthoDB" id="9794147at2"/>
<dbReference type="PANTHER" id="PTHR34406:SF1">
    <property type="entry name" value="PROTEIN YCEI"/>
    <property type="match status" value="1"/>
</dbReference>